<dbReference type="EMBL" id="PGLV01000001">
    <property type="protein sequence ID" value="POZ56960.1"/>
    <property type="molecule type" value="Genomic_DNA"/>
</dbReference>
<keyword evidence="3" id="KW-0489">Methyltransferase</keyword>
<dbReference type="InterPro" id="IPR029063">
    <property type="entry name" value="SAM-dependent_MTases_sf"/>
</dbReference>
<dbReference type="Gene3D" id="2.20.25.110">
    <property type="entry name" value="S-adenosyl-L-methionine-dependent methyltransferases"/>
    <property type="match status" value="1"/>
</dbReference>
<dbReference type="Pfam" id="PF13649">
    <property type="entry name" value="Methyltransf_25"/>
    <property type="match status" value="1"/>
</dbReference>
<dbReference type="Gene3D" id="3.40.50.150">
    <property type="entry name" value="Vaccinia Virus protein VP39"/>
    <property type="match status" value="1"/>
</dbReference>
<proteinExistence type="predicted"/>
<comment type="caution">
    <text evidence="3">The sequence shown here is derived from an EMBL/GenBank/DDBJ whole genome shotgun (WGS) entry which is preliminary data.</text>
</comment>
<dbReference type="AlphaFoldDB" id="A0A2S5D1L1"/>
<dbReference type="EC" id="2.1.1.156" evidence="3"/>
<keyword evidence="1 3" id="KW-0808">Transferase</keyword>
<gene>
    <name evidence="3" type="primary">bsmA_2</name>
    <name evidence="3" type="ORF">LYSIN_01743</name>
</gene>
<evidence type="ECO:0000259" key="2">
    <source>
        <dbReference type="Pfam" id="PF13649"/>
    </source>
</evidence>
<feature type="domain" description="Methyltransferase" evidence="2">
    <location>
        <begin position="64"/>
        <end position="155"/>
    </location>
</feature>
<reference evidence="3 4" key="1">
    <citation type="submission" date="2017-11" db="EMBL/GenBank/DDBJ databases">
        <title>Genome sequence of Lysinibacillus sphaericus, a lignin-degrading bacteria isolated from municipal solid waste soil.</title>
        <authorList>
            <person name="Persinoti G.F."/>
            <person name="Paixao D.A."/>
            <person name="Bugg T.D."/>
            <person name="Squina F.M."/>
        </authorList>
    </citation>
    <scope>NUCLEOTIDE SEQUENCE [LARGE SCALE GENOMIC DNA]</scope>
    <source>
        <strain evidence="3 4">A1</strain>
    </source>
</reference>
<dbReference type="RefSeq" id="WP_103976975.1">
    <property type="nucleotide sequence ID" value="NZ_CP194323.1"/>
</dbReference>
<dbReference type="PANTHER" id="PTHR43861">
    <property type="entry name" value="TRANS-ACONITATE 2-METHYLTRANSFERASE-RELATED"/>
    <property type="match status" value="1"/>
</dbReference>
<dbReference type="GO" id="GO:0032259">
    <property type="term" value="P:methylation"/>
    <property type="evidence" value="ECO:0007669"/>
    <property type="project" value="UniProtKB-KW"/>
</dbReference>
<evidence type="ECO:0000256" key="1">
    <source>
        <dbReference type="ARBA" id="ARBA00022679"/>
    </source>
</evidence>
<dbReference type="Proteomes" id="UP000237319">
    <property type="component" value="Unassembled WGS sequence"/>
</dbReference>
<evidence type="ECO:0000313" key="3">
    <source>
        <dbReference type="EMBL" id="POZ56960.1"/>
    </source>
</evidence>
<dbReference type="CDD" id="cd02440">
    <property type="entry name" value="AdoMet_MTases"/>
    <property type="match status" value="1"/>
</dbReference>
<dbReference type="InterPro" id="IPR041698">
    <property type="entry name" value="Methyltransf_25"/>
</dbReference>
<evidence type="ECO:0000313" key="4">
    <source>
        <dbReference type="Proteomes" id="UP000237319"/>
    </source>
</evidence>
<organism evidence="3 4">
    <name type="scientific">Lysinibacillus sphaericus</name>
    <name type="common">Bacillus sphaericus</name>
    <dbReference type="NCBI Taxonomy" id="1421"/>
    <lineage>
        <taxon>Bacteria</taxon>
        <taxon>Bacillati</taxon>
        <taxon>Bacillota</taxon>
        <taxon>Bacilli</taxon>
        <taxon>Bacillales</taxon>
        <taxon>Bacillaceae</taxon>
        <taxon>Lysinibacillus</taxon>
    </lineage>
</organism>
<name>A0A2S5D1L1_LYSSH</name>
<keyword evidence="4" id="KW-1185">Reference proteome</keyword>
<dbReference type="GO" id="GO:0008168">
    <property type="term" value="F:methyltransferase activity"/>
    <property type="evidence" value="ECO:0007669"/>
    <property type="project" value="UniProtKB-KW"/>
</dbReference>
<dbReference type="SUPFAM" id="SSF53335">
    <property type="entry name" value="S-adenosyl-L-methionine-dependent methyltransferases"/>
    <property type="match status" value="1"/>
</dbReference>
<protein>
    <submittedName>
        <fullName evidence="3">Glycine/sarcosine N-methyltransferase</fullName>
        <ecNumber evidence="3">2.1.1.156</ecNumber>
    </submittedName>
</protein>
<accession>A0A2S5D1L1</accession>
<sequence>MTNQPIVCSFPKHNTDTIKENWYEDYFNDDYWNLVYYSCSSIEITENELSFITSILEESNASTVLDLFCGIGRHANRLSEEGYIVTGLDIDPNTIKIAESSSESHVDYIVSDARDFTTNNKYDCCLLMQTSFGYFSDIENQKLISKIYSLLNENGILIIDIPNRDNMLKNFRYRDWVTIDDKTYVISHQFDYINSRRNTAMKVIDKQGQREQTHSIRMYSISEMIAILENSNFVVQKLFGDFTISNVRFNNDYRRLQLVAQKVGGVFDFK</sequence>